<accession>A0ABU2P149</accession>
<gene>
    <name evidence="1" type="ORF">RM572_28320</name>
</gene>
<evidence type="ECO:0008006" key="3">
    <source>
        <dbReference type="Google" id="ProtNLM"/>
    </source>
</evidence>
<evidence type="ECO:0000313" key="1">
    <source>
        <dbReference type="EMBL" id="MDT0382660.1"/>
    </source>
</evidence>
<protein>
    <recommendedName>
        <fullName evidence="3">Integrase</fullName>
    </recommendedName>
</protein>
<name>A0ABU2P149_9ACTN</name>
<organism evidence="1 2">
    <name type="scientific">Streptomyces hazeniae</name>
    <dbReference type="NCBI Taxonomy" id="3075538"/>
    <lineage>
        <taxon>Bacteria</taxon>
        <taxon>Bacillati</taxon>
        <taxon>Actinomycetota</taxon>
        <taxon>Actinomycetes</taxon>
        <taxon>Kitasatosporales</taxon>
        <taxon>Streptomycetaceae</taxon>
        <taxon>Streptomyces</taxon>
    </lineage>
</organism>
<proteinExistence type="predicted"/>
<dbReference type="RefSeq" id="WP_311676232.1">
    <property type="nucleotide sequence ID" value="NZ_JAVREQ010000049.1"/>
</dbReference>
<keyword evidence="2" id="KW-1185">Reference proteome</keyword>
<evidence type="ECO:0000313" key="2">
    <source>
        <dbReference type="Proteomes" id="UP001183414"/>
    </source>
</evidence>
<sequence>MKYVRPGQTYRHCDPRERIRVRIEAYTDGDARAEVVDAATGKRPRRILVKDLHESPITANGRRRRSGYVLERDSPAESALTPVPSAASVLDSSVAREILAAAGETSVEYLLRHLYAQCMEKAADIVTSYVPPVPAGPLTDGDRRLREAADELGREAARALETE</sequence>
<dbReference type="EMBL" id="JAVREQ010000049">
    <property type="protein sequence ID" value="MDT0382660.1"/>
    <property type="molecule type" value="Genomic_DNA"/>
</dbReference>
<comment type="caution">
    <text evidence="1">The sequence shown here is derived from an EMBL/GenBank/DDBJ whole genome shotgun (WGS) entry which is preliminary data.</text>
</comment>
<reference evidence="2" key="1">
    <citation type="submission" date="2023-07" db="EMBL/GenBank/DDBJ databases">
        <title>30 novel species of actinomycetes from the DSMZ collection.</title>
        <authorList>
            <person name="Nouioui I."/>
        </authorList>
    </citation>
    <scope>NUCLEOTIDE SEQUENCE [LARGE SCALE GENOMIC DNA]</scope>
    <source>
        <strain evidence="2">DSM 42041</strain>
    </source>
</reference>
<dbReference type="Proteomes" id="UP001183414">
    <property type="component" value="Unassembled WGS sequence"/>
</dbReference>